<dbReference type="STRING" id="1079859.SAMN04515674_103366"/>
<evidence type="ECO:0000256" key="2">
    <source>
        <dbReference type="ARBA" id="ARBA00022723"/>
    </source>
</evidence>
<evidence type="ECO:0000256" key="7">
    <source>
        <dbReference type="ARBA" id="ARBA00023004"/>
    </source>
</evidence>
<dbReference type="GO" id="GO:0016705">
    <property type="term" value="F:oxidoreductase activity, acting on paired donors, with incorporation or reduction of molecular oxygen"/>
    <property type="evidence" value="ECO:0007669"/>
    <property type="project" value="UniProtKB-ARBA"/>
</dbReference>
<evidence type="ECO:0000256" key="4">
    <source>
        <dbReference type="ARBA" id="ARBA00022842"/>
    </source>
</evidence>
<keyword evidence="8" id="KW-0234">DNA repair</keyword>
<evidence type="ECO:0000256" key="1">
    <source>
        <dbReference type="ARBA" id="ARBA00001954"/>
    </source>
</evidence>
<evidence type="ECO:0000313" key="10">
    <source>
        <dbReference type="EMBL" id="SFP49761.1"/>
    </source>
</evidence>
<dbReference type="PANTHER" id="PTHR31212">
    <property type="entry name" value="ALPHA-KETOGLUTARATE-DEPENDENT DIOXYGENASE ALKB HOMOLOG 3"/>
    <property type="match status" value="1"/>
</dbReference>
<evidence type="ECO:0000259" key="9">
    <source>
        <dbReference type="PROSITE" id="PS51471"/>
    </source>
</evidence>
<evidence type="ECO:0000256" key="8">
    <source>
        <dbReference type="ARBA" id="ARBA00023204"/>
    </source>
</evidence>
<keyword evidence="11" id="KW-1185">Reference proteome</keyword>
<dbReference type="InterPro" id="IPR027450">
    <property type="entry name" value="AlkB-like"/>
</dbReference>
<dbReference type="PANTHER" id="PTHR31212:SF4">
    <property type="entry name" value="ALPHA-KETOGLUTARATE-DEPENDENT DIOXYGENASE ALKB HOMOLOG 3"/>
    <property type="match status" value="1"/>
</dbReference>
<sequence length="195" mass="22992">MSENQNLLPFQGEAYFYPDFFSKSKSDFYFNQLLDEIRWKQEPIKIFGKEVMQPRLTAWYGDEGKIYTYSGITMIPHEWTPALLEIRQKAEEISKVRFTSALLNLYRDGKDSMGWHRDNEKELGLNPVIGSVTFGASRCFQLRNYQDKKLIRSIDLSHGSFLLMQGETQHFWEHQLPKVKNTVDVRINITFRVIK</sequence>
<dbReference type="GO" id="GO:0051213">
    <property type="term" value="F:dioxygenase activity"/>
    <property type="evidence" value="ECO:0007669"/>
    <property type="project" value="UniProtKB-KW"/>
</dbReference>
<dbReference type="GO" id="GO:0140097">
    <property type="term" value="F:catalytic activity, acting on DNA"/>
    <property type="evidence" value="ECO:0007669"/>
    <property type="project" value="UniProtKB-ARBA"/>
</dbReference>
<dbReference type="FunFam" id="2.60.120.590:FF:000004">
    <property type="entry name" value="DNA oxidative demethylase ALKBH2"/>
    <property type="match status" value="1"/>
</dbReference>
<dbReference type="GO" id="GO:0032451">
    <property type="term" value="F:demethylase activity"/>
    <property type="evidence" value="ECO:0007669"/>
    <property type="project" value="UniProtKB-ARBA"/>
</dbReference>
<dbReference type="GO" id="GO:0016787">
    <property type="term" value="F:hydrolase activity"/>
    <property type="evidence" value="ECO:0007669"/>
    <property type="project" value="UniProtKB-ARBA"/>
</dbReference>
<keyword evidence="3" id="KW-0227">DNA damage</keyword>
<evidence type="ECO:0000256" key="3">
    <source>
        <dbReference type="ARBA" id="ARBA00022763"/>
    </source>
</evidence>
<dbReference type="GO" id="GO:0046872">
    <property type="term" value="F:metal ion binding"/>
    <property type="evidence" value="ECO:0007669"/>
    <property type="project" value="UniProtKB-KW"/>
</dbReference>
<dbReference type="AlphaFoldDB" id="A0A1I5QUQ4"/>
<keyword evidence="2" id="KW-0479">Metal-binding</keyword>
<keyword evidence="4" id="KW-0460">Magnesium</keyword>
<dbReference type="Pfam" id="PF13532">
    <property type="entry name" value="2OG-FeII_Oxy_2"/>
    <property type="match status" value="1"/>
</dbReference>
<dbReference type="OrthoDB" id="190276at2"/>
<organism evidence="10 11">
    <name type="scientific">Pseudarcicella hirudinis</name>
    <dbReference type="NCBI Taxonomy" id="1079859"/>
    <lineage>
        <taxon>Bacteria</taxon>
        <taxon>Pseudomonadati</taxon>
        <taxon>Bacteroidota</taxon>
        <taxon>Cytophagia</taxon>
        <taxon>Cytophagales</taxon>
        <taxon>Flectobacillaceae</taxon>
        <taxon>Pseudarcicella</taxon>
    </lineage>
</organism>
<comment type="cofactor">
    <cofactor evidence="1">
        <name>Fe(2+)</name>
        <dbReference type="ChEBI" id="CHEBI:29033"/>
    </cofactor>
</comment>
<keyword evidence="5 10" id="KW-0223">Dioxygenase</keyword>
<evidence type="ECO:0000256" key="6">
    <source>
        <dbReference type="ARBA" id="ARBA00023002"/>
    </source>
</evidence>
<keyword evidence="6" id="KW-0560">Oxidoreductase</keyword>
<dbReference type="SUPFAM" id="SSF51197">
    <property type="entry name" value="Clavaminate synthase-like"/>
    <property type="match status" value="1"/>
</dbReference>
<dbReference type="InterPro" id="IPR032854">
    <property type="entry name" value="ALKBH3"/>
</dbReference>
<dbReference type="InterPro" id="IPR037151">
    <property type="entry name" value="AlkB-like_sf"/>
</dbReference>
<dbReference type="RefSeq" id="WP_092014668.1">
    <property type="nucleotide sequence ID" value="NZ_FOXH01000003.1"/>
</dbReference>
<evidence type="ECO:0000313" key="11">
    <source>
        <dbReference type="Proteomes" id="UP000199306"/>
    </source>
</evidence>
<dbReference type="InterPro" id="IPR005123">
    <property type="entry name" value="Oxoglu/Fe-dep_dioxygenase_dom"/>
</dbReference>
<feature type="domain" description="Fe2OG dioxygenase" evidence="9">
    <location>
        <begin position="97"/>
        <end position="195"/>
    </location>
</feature>
<proteinExistence type="predicted"/>
<protein>
    <submittedName>
        <fullName evidence="10">Alkylated DNA repair dioxygenase AlkB</fullName>
    </submittedName>
</protein>
<keyword evidence="7" id="KW-0408">Iron</keyword>
<reference evidence="10 11" key="1">
    <citation type="submission" date="2016-10" db="EMBL/GenBank/DDBJ databases">
        <authorList>
            <person name="de Groot N.N."/>
        </authorList>
    </citation>
    <scope>NUCLEOTIDE SEQUENCE [LARGE SCALE GENOMIC DNA]</scope>
    <source>
        <strain evidence="11">E92,LMG 26720,CCM 7988</strain>
    </source>
</reference>
<dbReference type="PROSITE" id="PS51471">
    <property type="entry name" value="FE2OG_OXY"/>
    <property type="match status" value="1"/>
</dbReference>
<dbReference type="GO" id="GO:0006307">
    <property type="term" value="P:DNA alkylation repair"/>
    <property type="evidence" value="ECO:0007669"/>
    <property type="project" value="InterPro"/>
</dbReference>
<dbReference type="Proteomes" id="UP000199306">
    <property type="component" value="Unassembled WGS sequence"/>
</dbReference>
<evidence type="ECO:0000256" key="5">
    <source>
        <dbReference type="ARBA" id="ARBA00022964"/>
    </source>
</evidence>
<gene>
    <name evidence="10" type="ORF">SAMN04515674_103366</name>
</gene>
<name>A0A1I5QUQ4_9BACT</name>
<accession>A0A1I5QUQ4</accession>
<dbReference type="Gene3D" id="2.60.120.590">
    <property type="entry name" value="Alpha-ketoglutarate-dependent dioxygenase AlkB-like"/>
    <property type="match status" value="1"/>
</dbReference>
<dbReference type="EMBL" id="FOXH01000003">
    <property type="protein sequence ID" value="SFP49761.1"/>
    <property type="molecule type" value="Genomic_DNA"/>
</dbReference>